<keyword evidence="1" id="KW-0732">Signal</keyword>
<keyword evidence="3" id="KW-1185">Reference proteome</keyword>
<organism evidence="2 3">
    <name type="scientific">Ampelomyces quisqualis</name>
    <name type="common">Powdery mildew agent</name>
    <dbReference type="NCBI Taxonomy" id="50730"/>
    <lineage>
        <taxon>Eukaryota</taxon>
        <taxon>Fungi</taxon>
        <taxon>Dikarya</taxon>
        <taxon>Ascomycota</taxon>
        <taxon>Pezizomycotina</taxon>
        <taxon>Dothideomycetes</taxon>
        <taxon>Pleosporomycetidae</taxon>
        <taxon>Pleosporales</taxon>
        <taxon>Pleosporineae</taxon>
        <taxon>Phaeosphaeriaceae</taxon>
        <taxon>Ampelomyces</taxon>
    </lineage>
</organism>
<dbReference type="Proteomes" id="UP000800096">
    <property type="component" value="Unassembled WGS sequence"/>
</dbReference>
<proteinExistence type="predicted"/>
<feature type="chain" id="PRO_5025441137" description="Secreted protein" evidence="1">
    <location>
        <begin position="38"/>
        <end position="92"/>
    </location>
</feature>
<reference evidence="2" key="1">
    <citation type="journal article" date="2020" name="Stud. Mycol.">
        <title>101 Dothideomycetes genomes: a test case for predicting lifestyles and emergence of pathogens.</title>
        <authorList>
            <person name="Haridas S."/>
            <person name="Albert R."/>
            <person name="Binder M."/>
            <person name="Bloem J."/>
            <person name="Labutti K."/>
            <person name="Salamov A."/>
            <person name="Andreopoulos B."/>
            <person name="Baker S."/>
            <person name="Barry K."/>
            <person name="Bills G."/>
            <person name="Bluhm B."/>
            <person name="Cannon C."/>
            <person name="Castanera R."/>
            <person name="Culley D."/>
            <person name="Daum C."/>
            <person name="Ezra D."/>
            <person name="Gonzalez J."/>
            <person name="Henrissat B."/>
            <person name="Kuo A."/>
            <person name="Liang C."/>
            <person name="Lipzen A."/>
            <person name="Lutzoni F."/>
            <person name="Magnuson J."/>
            <person name="Mondo S."/>
            <person name="Nolan M."/>
            <person name="Ohm R."/>
            <person name="Pangilinan J."/>
            <person name="Park H.-J."/>
            <person name="Ramirez L."/>
            <person name="Alfaro M."/>
            <person name="Sun H."/>
            <person name="Tritt A."/>
            <person name="Yoshinaga Y."/>
            <person name="Zwiers L.-H."/>
            <person name="Turgeon B."/>
            <person name="Goodwin S."/>
            <person name="Spatafora J."/>
            <person name="Crous P."/>
            <person name="Grigoriev I."/>
        </authorList>
    </citation>
    <scope>NUCLEOTIDE SEQUENCE</scope>
    <source>
        <strain evidence="2">HMLAC05119</strain>
    </source>
</reference>
<accession>A0A6A5R1U1</accession>
<dbReference type="EMBL" id="ML979132">
    <property type="protein sequence ID" value="KAF1921110.1"/>
    <property type="molecule type" value="Genomic_DNA"/>
</dbReference>
<evidence type="ECO:0000256" key="1">
    <source>
        <dbReference type="SAM" id="SignalP"/>
    </source>
</evidence>
<evidence type="ECO:0000313" key="3">
    <source>
        <dbReference type="Proteomes" id="UP000800096"/>
    </source>
</evidence>
<dbReference type="AlphaFoldDB" id="A0A6A5R1U1"/>
<evidence type="ECO:0008006" key="4">
    <source>
        <dbReference type="Google" id="ProtNLM"/>
    </source>
</evidence>
<evidence type="ECO:0000313" key="2">
    <source>
        <dbReference type="EMBL" id="KAF1921110.1"/>
    </source>
</evidence>
<name>A0A6A5R1U1_AMPQU</name>
<feature type="non-terminal residue" evidence="2">
    <location>
        <position position="92"/>
    </location>
</feature>
<feature type="signal peptide" evidence="1">
    <location>
        <begin position="1"/>
        <end position="37"/>
    </location>
</feature>
<gene>
    <name evidence="2" type="ORF">BDU57DRAFT_509727</name>
</gene>
<sequence>MPRRVRVGLGRCMIWKVSTRWLFVLTWRFGGPNLCAGEESVDYSAGQDRDTWYGTILGLHQMGGLGIVSHPCRISSLGHRCTGNNGAVTEVM</sequence>
<protein>
    <recommendedName>
        <fullName evidence="4">Secreted protein</fullName>
    </recommendedName>
</protein>